<dbReference type="AlphaFoldDB" id="A0A0F9CH95"/>
<name>A0A0F9CH95_9ZZZZ</name>
<feature type="region of interest" description="Disordered" evidence="1">
    <location>
        <begin position="1"/>
        <end position="33"/>
    </location>
</feature>
<organism evidence="2">
    <name type="scientific">marine sediment metagenome</name>
    <dbReference type="NCBI Taxonomy" id="412755"/>
    <lineage>
        <taxon>unclassified sequences</taxon>
        <taxon>metagenomes</taxon>
        <taxon>ecological metagenomes</taxon>
    </lineage>
</organism>
<accession>A0A0F9CH95</accession>
<gene>
    <name evidence="2" type="ORF">LCGC14_2609780</name>
</gene>
<proteinExistence type="predicted"/>
<protein>
    <submittedName>
        <fullName evidence="2">Uncharacterized protein</fullName>
    </submittedName>
</protein>
<feature type="non-terminal residue" evidence="2">
    <location>
        <position position="33"/>
    </location>
</feature>
<sequence>MTLPGPSRKIIVKPIAEPAPRKPQRVPEPERVP</sequence>
<reference evidence="2" key="1">
    <citation type="journal article" date="2015" name="Nature">
        <title>Complex archaea that bridge the gap between prokaryotes and eukaryotes.</title>
        <authorList>
            <person name="Spang A."/>
            <person name="Saw J.H."/>
            <person name="Jorgensen S.L."/>
            <person name="Zaremba-Niedzwiedzka K."/>
            <person name="Martijn J."/>
            <person name="Lind A.E."/>
            <person name="van Eijk R."/>
            <person name="Schleper C."/>
            <person name="Guy L."/>
            <person name="Ettema T.J."/>
        </authorList>
    </citation>
    <scope>NUCLEOTIDE SEQUENCE</scope>
</reference>
<evidence type="ECO:0000256" key="1">
    <source>
        <dbReference type="SAM" id="MobiDB-lite"/>
    </source>
</evidence>
<dbReference type="EMBL" id="LAZR01044272">
    <property type="protein sequence ID" value="KKL05066.1"/>
    <property type="molecule type" value="Genomic_DNA"/>
</dbReference>
<comment type="caution">
    <text evidence="2">The sequence shown here is derived from an EMBL/GenBank/DDBJ whole genome shotgun (WGS) entry which is preliminary data.</text>
</comment>
<evidence type="ECO:0000313" key="2">
    <source>
        <dbReference type="EMBL" id="KKL05066.1"/>
    </source>
</evidence>